<dbReference type="Gene3D" id="3.40.50.620">
    <property type="entry name" value="HUPs"/>
    <property type="match status" value="1"/>
</dbReference>
<dbReference type="InterPro" id="IPR050128">
    <property type="entry name" value="Sulfate_adenylyltrnsfr_sub2"/>
</dbReference>
<reference evidence="2" key="1">
    <citation type="journal article" date="2015" name="Nature">
        <title>Complex archaea that bridge the gap between prokaryotes and eukaryotes.</title>
        <authorList>
            <person name="Spang A."/>
            <person name="Saw J.H."/>
            <person name="Jorgensen S.L."/>
            <person name="Zaremba-Niedzwiedzka K."/>
            <person name="Martijn J."/>
            <person name="Lind A.E."/>
            <person name="van Eijk R."/>
            <person name="Schleper C."/>
            <person name="Guy L."/>
            <person name="Ettema T.J."/>
        </authorList>
    </citation>
    <scope>NUCLEOTIDE SEQUENCE</scope>
</reference>
<accession>A0A0F9KGA7</accession>
<dbReference type="SUPFAM" id="SSF52402">
    <property type="entry name" value="Adenine nucleotide alpha hydrolases-like"/>
    <property type="match status" value="1"/>
</dbReference>
<dbReference type="GO" id="GO:0003824">
    <property type="term" value="F:catalytic activity"/>
    <property type="evidence" value="ECO:0007669"/>
    <property type="project" value="InterPro"/>
</dbReference>
<dbReference type="InterPro" id="IPR002500">
    <property type="entry name" value="PAPS_reduct_dom"/>
</dbReference>
<dbReference type="Pfam" id="PF01507">
    <property type="entry name" value="PAPS_reduct"/>
    <property type="match status" value="1"/>
</dbReference>
<evidence type="ECO:0000259" key="1">
    <source>
        <dbReference type="Pfam" id="PF01507"/>
    </source>
</evidence>
<dbReference type="AlphaFoldDB" id="A0A0F9KGA7"/>
<comment type="caution">
    <text evidence="2">The sequence shown here is derived from an EMBL/GenBank/DDBJ whole genome shotgun (WGS) entry which is preliminary data.</text>
</comment>
<name>A0A0F9KGA7_9ZZZZ</name>
<dbReference type="EMBL" id="LAZR01008100">
    <property type="protein sequence ID" value="KKM80973.1"/>
    <property type="molecule type" value="Genomic_DNA"/>
</dbReference>
<feature type="domain" description="Phosphoadenosine phosphosulphate reductase" evidence="1">
    <location>
        <begin position="9"/>
        <end position="198"/>
    </location>
</feature>
<gene>
    <name evidence="2" type="ORF">LCGC14_1334420</name>
</gene>
<sequence length="258" mass="29412">MDLKDYDWVVLNSSAGKDSQTMLDYVVNLAHEQGYPKENIVVAHADLGRMDWPGTLGLAERQAQAYGLRFEAITRPQGDLLSRARHLKHWPKPDTRWCTSDHKRGQINKIITRLSREKDTRKILHGLGLRAEESPARAKMPSLQVDKRVSNKTRTVYTWLPIQEWSTQDVWDSIKRSGVEHHQAYDLGMPRLSCVFCIFAPRPALILAGRHNPELLHEYVGVEQEIGHTFRHGFTIASIEEAVAQNEPVSAMDGAWNM</sequence>
<dbReference type="PANTHER" id="PTHR43196:SF2">
    <property type="entry name" value="PHOSPHOADENOSINE PHOSPHOSULFATE REDUCTASE"/>
    <property type="match status" value="1"/>
</dbReference>
<evidence type="ECO:0000313" key="2">
    <source>
        <dbReference type="EMBL" id="KKM80973.1"/>
    </source>
</evidence>
<proteinExistence type="predicted"/>
<dbReference type="PANTHER" id="PTHR43196">
    <property type="entry name" value="SULFATE ADENYLYLTRANSFERASE SUBUNIT 2"/>
    <property type="match status" value="1"/>
</dbReference>
<organism evidence="2">
    <name type="scientific">marine sediment metagenome</name>
    <dbReference type="NCBI Taxonomy" id="412755"/>
    <lineage>
        <taxon>unclassified sequences</taxon>
        <taxon>metagenomes</taxon>
        <taxon>ecological metagenomes</taxon>
    </lineage>
</organism>
<protein>
    <recommendedName>
        <fullName evidence="1">Phosphoadenosine phosphosulphate reductase domain-containing protein</fullName>
    </recommendedName>
</protein>
<dbReference type="InterPro" id="IPR014729">
    <property type="entry name" value="Rossmann-like_a/b/a_fold"/>
</dbReference>